<proteinExistence type="predicted"/>
<evidence type="ECO:0000313" key="1">
    <source>
        <dbReference type="EMBL" id="TQL50108.1"/>
    </source>
</evidence>
<accession>A0A542YPS3</accession>
<reference evidence="1 2" key="1">
    <citation type="submission" date="2019-06" db="EMBL/GenBank/DDBJ databases">
        <title>Sequencing the genomes of 1000 actinobacteria strains.</title>
        <authorList>
            <person name="Klenk H.-P."/>
        </authorList>
    </citation>
    <scope>NUCLEOTIDE SEQUENCE [LARGE SCALE GENOMIC DNA]</scope>
    <source>
        <strain evidence="1 2">DSM 12335</strain>
    </source>
</reference>
<dbReference type="Proteomes" id="UP000319516">
    <property type="component" value="Unassembled WGS sequence"/>
</dbReference>
<gene>
    <name evidence="1" type="ORF">FB467_1210</name>
</gene>
<keyword evidence="2" id="KW-1185">Reference proteome</keyword>
<organism evidence="1 2">
    <name type="scientific">Ornithinicoccus hortensis</name>
    <dbReference type="NCBI Taxonomy" id="82346"/>
    <lineage>
        <taxon>Bacteria</taxon>
        <taxon>Bacillati</taxon>
        <taxon>Actinomycetota</taxon>
        <taxon>Actinomycetes</taxon>
        <taxon>Micrococcales</taxon>
        <taxon>Intrasporangiaceae</taxon>
        <taxon>Ornithinicoccus</taxon>
    </lineage>
</organism>
<protein>
    <submittedName>
        <fullName evidence="1">Uncharacterized protein</fullName>
    </submittedName>
</protein>
<dbReference type="EMBL" id="VFOP01000001">
    <property type="protein sequence ID" value="TQL50108.1"/>
    <property type="molecule type" value="Genomic_DNA"/>
</dbReference>
<sequence length="147" mass="15904">MTITDRHGEWHMAEATEIPSFRPSSDWYEDWPFGVDTSVQVEACVTGSAADRAVEAFLEPLTRDPGADGAGGVRVHYWGGFTVESAPLTDEDGWRIVLASAGEDGFDSLETAADALVDALRGTPGEVRLAWHELPATRVTEADQGDR</sequence>
<dbReference type="AlphaFoldDB" id="A0A542YPS3"/>
<comment type="caution">
    <text evidence="1">The sequence shown here is derived from an EMBL/GenBank/DDBJ whole genome shotgun (WGS) entry which is preliminary data.</text>
</comment>
<dbReference type="RefSeq" id="WP_211350561.1">
    <property type="nucleotide sequence ID" value="NZ_BAAAIK010000004.1"/>
</dbReference>
<name>A0A542YPS3_9MICO</name>
<evidence type="ECO:0000313" key="2">
    <source>
        <dbReference type="Proteomes" id="UP000319516"/>
    </source>
</evidence>